<protein>
    <submittedName>
        <fullName evidence="3">Uncharacterized protein</fullName>
    </submittedName>
</protein>
<evidence type="ECO:0000313" key="4">
    <source>
        <dbReference type="Proteomes" id="UP000319949"/>
    </source>
</evidence>
<keyword evidence="2" id="KW-0472">Membrane</keyword>
<comment type="caution">
    <text evidence="3">The sequence shown here is derived from an EMBL/GenBank/DDBJ whole genome shotgun (WGS) entry which is preliminary data.</text>
</comment>
<dbReference type="RefSeq" id="WP_063683637.1">
    <property type="nucleotide sequence ID" value="NZ_LVEM01000001.1"/>
</dbReference>
<accession>A0A560E553</accession>
<evidence type="ECO:0000256" key="2">
    <source>
        <dbReference type="SAM" id="Phobius"/>
    </source>
</evidence>
<gene>
    <name evidence="3" type="ORF">FBZ96_102991</name>
</gene>
<feature type="transmembrane region" description="Helical" evidence="2">
    <location>
        <begin position="40"/>
        <end position="65"/>
    </location>
</feature>
<organism evidence="3 4">
    <name type="scientific">Bradyrhizobium stylosanthis</name>
    <dbReference type="NCBI Taxonomy" id="1803665"/>
    <lineage>
        <taxon>Bacteria</taxon>
        <taxon>Pseudomonadati</taxon>
        <taxon>Pseudomonadota</taxon>
        <taxon>Alphaproteobacteria</taxon>
        <taxon>Hyphomicrobiales</taxon>
        <taxon>Nitrobacteraceae</taxon>
        <taxon>Bradyrhizobium</taxon>
    </lineage>
</organism>
<keyword evidence="4" id="KW-1185">Reference proteome</keyword>
<dbReference type="EMBL" id="VITK01000002">
    <property type="protein sequence ID" value="TWB04514.1"/>
    <property type="molecule type" value="Genomic_DNA"/>
</dbReference>
<evidence type="ECO:0000256" key="1">
    <source>
        <dbReference type="SAM" id="MobiDB-lite"/>
    </source>
</evidence>
<evidence type="ECO:0000313" key="3">
    <source>
        <dbReference type="EMBL" id="TWB04514.1"/>
    </source>
</evidence>
<sequence>MNFFDRAETNQEQAARQGDAVSQIDTTEKLESAPEAKNSLFALCGLGFAAIAMLGWICALAWIAWRLADWLLF</sequence>
<dbReference type="Proteomes" id="UP000319949">
    <property type="component" value="Unassembled WGS sequence"/>
</dbReference>
<keyword evidence="2" id="KW-1133">Transmembrane helix</keyword>
<reference evidence="3 4" key="1">
    <citation type="submission" date="2019-06" db="EMBL/GenBank/DDBJ databases">
        <title>Genomic Encyclopedia of Type Strains, Phase IV (KMG-V): Genome sequencing to study the core and pangenomes of soil and plant-associated prokaryotes.</title>
        <authorList>
            <person name="Whitman W."/>
        </authorList>
    </citation>
    <scope>NUCLEOTIDE SEQUENCE [LARGE SCALE GENOMIC DNA]</scope>
    <source>
        <strain evidence="3 4">BR 510</strain>
    </source>
</reference>
<proteinExistence type="predicted"/>
<dbReference type="AlphaFoldDB" id="A0A560E553"/>
<dbReference type="OrthoDB" id="8241609at2"/>
<keyword evidence="2" id="KW-0812">Transmembrane</keyword>
<feature type="region of interest" description="Disordered" evidence="1">
    <location>
        <begin position="1"/>
        <end position="23"/>
    </location>
</feature>
<name>A0A560E553_9BRAD</name>